<dbReference type="Pfam" id="PF04564">
    <property type="entry name" value="U-box"/>
    <property type="match status" value="1"/>
</dbReference>
<feature type="repeat" description="ARM" evidence="7">
    <location>
        <begin position="870"/>
        <end position="912"/>
    </location>
</feature>
<evidence type="ECO:0000259" key="9">
    <source>
        <dbReference type="PROSITE" id="PS51698"/>
    </source>
</evidence>
<keyword evidence="11" id="KW-1185">Reference proteome</keyword>
<dbReference type="Pfam" id="PF25598">
    <property type="entry name" value="ARM_PUB"/>
    <property type="match status" value="1"/>
</dbReference>
<dbReference type="Pfam" id="PF25240">
    <property type="entry name" value="PUB2_N"/>
    <property type="match status" value="1"/>
</dbReference>
<protein>
    <recommendedName>
        <fullName evidence="3">RING-type E3 ubiquitin transferase</fullName>
        <ecNumber evidence="3">2.3.2.27</ecNumber>
    </recommendedName>
</protein>
<keyword evidence="5" id="KW-0677">Repeat</keyword>
<feature type="repeat" description="ARM" evidence="7">
    <location>
        <begin position="911"/>
        <end position="952"/>
    </location>
</feature>
<evidence type="ECO:0000256" key="3">
    <source>
        <dbReference type="ARBA" id="ARBA00012483"/>
    </source>
</evidence>
<dbReference type="SUPFAM" id="SSF57850">
    <property type="entry name" value="RING/U-box"/>
    <property type="match status" value="1"/>
</dbReference>
<accession>A0A9D5BTX7</accession>
<feature type="domain" description="U-box" evidence="9">
    <location>
        <begin position="498"/>
        <end position="572"/>
    </location>
</feature>
<evidence type="ECO:0000256" key="8">
    <source>
        <dbReference type="SAM" id="MobiDB-lite"/>
    </source>
</evidence>
<dbReference type="SMART" id="SM00185">
    <property type="entry name" value="ARM"/>
    <property type="match status" value="6"/>
</dbReference>
<feature type="compositionally biased region" description="Basic and acidic residues" evidence="8">
    <location>
        <begin position="85"/>
        <end position="124"/>
    </location>
</feature>
<dbReference type="PANTHER" id="PTHR23315">
    <property type="entry name" value="U BOX DOMAIN-CONTAINING"/>
    <property type="match status" value="1"/>
</dbReference>
<comment type="catalytic activity">
    <reaction evidence="1">
        <text>S-ubiquitinyl-[E2 ubiquitin-conjugating enzyme]-L-cysteine + [acceptor protein]-L-lysine = [E2 ubiquitin-conjugating enzyme]-L-cysteine + N(6)-ubiquitinyl-[acceptor protein]-L-lysine.</text>
        <dbReference type="EC" id="2.3.2.27"/>
    </reaction>
</comment>
<keyword evidence="4" id="KW-0808">Transferase</keyword>
<feature type="compositionally biased region" description="Polar residues" evidence="8">
    <location>
        <begin position="271"/>
        <end position="291"/>
    </location>
</feature>
<evidence type="ECO:0000256" key="5">
    <source>
        <dbReference type="ARBA" id="ARBA00022737"/>
    </source>
</evidence>
<evidence type="ECO:0000313" key="11">
    <source>
        <dbReference type="Proteomes" id="UP001085076"/>
    </source>
</evidence>
<dbReference type="FunFam" id="1.25.10.10:FF:000082">
    <property type="entry name" value="RING-type E3 ubiquitin transferase"/>
    <property type="match status" value="1"/>
</dbReference>
<dbReference type="PANTHER" id="PTHR23315:SF278">
    <property type="entry name" value="U-BOX DOMAIN-CONTAINING PROTEIN 3"/>
    <property type="match status" value="1"/>
</dbReference>
<feature type="compositionally biased region" description="Basic and acidic residues" evidence="8">
    <location>
        <begin position="38"/>
        <end position="52"/>
    </location>
</feature>
<dbReference type="InterPro" id="IPR003613">
    <property type="entry name" value="Ubox_domain"/>
</dbReference>
<dbReference type="Proteomes" id="UP001085076">
    <property type="component" value="Unassembled WGS sequence"/>
</dbReference>
<dbReference type="EC" id="2.3.2.27" evidence="3"/>
<gene>
    <name evidence="10" type="ORF">J5N97_001447</name>
</gene>
<evidence type="ECO:0000256" key="4">
    <source>
        <dbReference type="ARBA" id="ARBA00022679"/>
    </source>
</evidence>
<organism evidence="10 11">
    <name type="scientific">Dioscorea zingiberensis</name>
    <dbReference type="NCBI Taxonomy" id="325984"/>
    <lineage>
        <taxon>Eukaryota</taxon>
        <taxon>Viridiplantae</taxon>
        <taxon>Streptophyta</taxon>
        <taxon>Embryophyta</taxon>
        <taxon>Tracheophyta</taxon>
        <taxon>Spermatophyta</taxon>
        <taxon>Magnoliopsida</taxon>
        <taxon>Liliopsida</taxon>
        <taxon>Dioscoreales</taxon>
        <taxon>Dioscoreaceae</taxon>
        <taxon>Dioscorea</taxon>
    </lineage>
</organism>
<evidence type="ECO:0000256" key="6">
    <source>
        <dbReference type="ARBA" id="ARBA00022786"/>
    </source>
</evidence>
<reference evidence="10 11" key="1">
    <citation type="journal article" date="2022" name="Hortic Res">
        <title>The genome of Dioscorea zingiberensis sheds light on the biosynthesis, origin and evolution of the medicinally important diosgenin saponins.</title>
        <authorList>
            <person name="Li Y."/>
            <person name="Tan C."/>
            <person name="Li Z."/>
            <person name="Guo J."/>
            <person name="Li S."/>
            <person name="Chen X."/>
            <person name="Wang C."/>
            <person name="Dai X."/>
            <person name="Yang H."/>
            <person name="Song W."/>
            <person name="Hou L."/>
            <person name="Xu J."/>
            <person name="Tong Z."/>
            <person name="Xu A."/>
            <person name="Yuan X."/>
            <person name="Wang W."/>
            <person name="Yang Q."/>
            <person name="Chen L."/>
            <person name="Sun Z."/>
            <person name="Wang K."/>
            <person name="Pan B."/>
            <person name="Chen J."/>
            <person name="Bao Y."/>
            <person name="Liu F."/>
            <person name="Qi X."/>
            <person name="Gang D.R."/>
            <person name="Wen J."/>
            <person name="Li J."/>
        </authorList>
    </citation>
    <scope>NUCLEOTIDE SEQUENCE [LARGE SCALE GENOMIC DNA]</scope>
    <source>
        <strain evidence="10">Dzin_1.0</strain>
    </source>
</reference>
<name>A0A9D5BTX7_9LILI</name>
<feature type="repeat" description="ARM" evidence="7">
    <location>
        <begin position="788"/>
        <end position="830"/>
    </location>
</feature>
<evidence type="ECO:0000313" key="10">
    <source>
        <dbReference type="EMBL" id="KAJ0960658.1"/>
    </source>
</evidence>
<dbReference type="EMBL" id="JAGGNH010000066">
    <property type="protein sequence ID" value="KAJ0960658.1"/>
    <property type="molecule type" value="Genomic_DNA"/>
</dbReference>
<dbReference type="InterPro" id="IPR011989">
    <property type="entry name" value="ARM-like"/>
</dbReference>
<dbReference type="GO" id="GO:0061630">
    <property type="term" value="F:ubiquitin protein ligase activity"/>
    <property type="evidence" value="ECO:0007669"/>
    <property type="project" value="UniProtKB-EC"/>
</dbReference>
<dbReference type="SUPFAM" id="SSF48371">
    <property type="entry name" value="ARM repeat"/>
    <property type="match status" value="1"/>
</dbReference>
<dbReference type="PROSITE" id="PS50176">
    <property type="entry name" value="ARM_REPEAT"/>
    <property type="match status" value="4"/>
</dbReference>
<proteinExistence type="predicted"/>
<dbReference type="GO" id="GO:0016567">
    <property type="term" value="P:protein ubiquitination"/>
    <property type="evidence" value="ECO:0007669"/>
    <property type="project" value="InterPro"/>
</dbReference>
<sequence length="1033" mass="114233">MHGIHFFQKIKETNNKYRVELEPGQSRLPWIPAPEKTVKENERGQVVADERRRKGKSPIGPAVCDQEVEEVDARLKGYGGTSEHANCKEAARSVRRSLDGQSGRRDENSKQTKGKDGPHVDGADGKVTTADQRKGKGHVEKRRTHTTLDEHNSHGPRSHQFQNPKCAAVNGEGHVPSVHDPWSIKVSIYSKHANTKQRAVNDDEETVDDYLDPILEKEIELEFQSLWNSQLEEEETYHSEGPSNKPTEEHPDKILTGHLTDQFGSNPLELNGNQEAVGNTPGQNESPTLKETPNKALHTPPRSTGKGISIPSPPPDIDLSNYSWRFIQVEKLDAVVNEAREILERRPQRMSKIRSVLQTEPLLLKVQKFSSEICNKLSELQQSSSFSSHSSSIQHCMQELQSVEQGLTSELIEIALKDQSENIVPSLEDVIRIMETLGLASNEEFLTESIALEKERIRAELKKKIKDADQIYQIIRLVSHFRHCMANIEQLGFLNGIPIPSYFRCPLSLELMVDPVIVASGQTYERSFIQKWLDNGLRICPNTRQPLDHINLIQNYTVKALIANWCEENNIKLSDSILSESISFPFLPMGALEDLSPGNSFRGSLHRDSGSRSSLEFVAQAEIQKSEASPVSGGEQSFIVKHDQIISDNEILKHCASVNQQSCCHSKSESMSSTISSIDIPSKFDEKVSLSEEITCPSTVSLHKDADTSPWSSQDQLCSFKNRHNIDIVPQSSLLGSKSDNLTIISQVQKLIEDLQSRVPQVQSAAASELRLLAKHDRDNRDLIAECGAIAPLVSLLYSKIKRVQENAVTALLNLSINDSNKVLIAEAGAIEPLIQVLESGNTEARENAAATLFSLSVLEEYKVKIGRTGAVKALVYLLGFGSLRGKKDAAAALFNLSIYHENKARIVKAGAMKHLVEMLDPNTGMADKSVALLSNLATIPEGRSAIAQEGGIPWLVETLETGSQRGKENAASALFQLCINSQKLCSIVLQEGVVPPLIALSQLGTPRAKEKAQQILSHFRSQRAGVMGKAKT</sequence>
<feature type="compositionally biased region" description="Basic and acidic residues" evidence="8">
    <location>
        <begin position="246"/>
        <end position="255"/>
    </location>
</feature>
<feature type="repeat" description="ARM" evidence="7">
    <location>
        <begin position="829"/>
        <end position="871"/>
    </location>
</feature>
<evidence type="ECO:0000256" key="2">
    <source>
        <dbReference type="ARBA" id="ARBA00004906"/>
    </source>
</evidence>
<comment type="caution">
    <text evidence="10">The sequence shown here is derived from an EMBL/GenBank/DDBJ whole genome shotgun (WGS) entry which is preliminary data.</text>
</comment>
<dbReference type="AlphaFoldDB" id="A0A9D5BTX7"/>
<dbReference type="InterPro" id="IPR013083">
    <property type="entry name" value="Znf_RING/FYVE/PHD"/>
</dbReference>
<feature type="region of interest" description="Disordered" evidence="8">
    <location>
        <begin position="38"/>
        <end position="61"/>
    </location>
</feature>
<dbReference type="InterPro" id="IPR016024">
    <property type="entry name" value="ARM-type_fold"/>
</dbReference>
<dbReference type="InterPro" id="IPR057314">
    <property type="entry name" value="PUB2-4-like_N"/>
</dbReference>
<dbReference type="Gene3D" id="3.30.40.10">
    <property type="entry name" value="Zinc/RING finger domain, C3HC4 (zinc finger)"/>
    <property type="match status" value="1"/>
</dbReference>
<dbReference type="InterPro" id="IPR000225">
    <property type="entry name" value="Armadillo"/>
</dbReference>
<dbReference type="OrthoDB" id="7537227at2759"/>
<feature type="region of interest" description="Disordered" evidence="8">
    <location>
        <begin position="231"/>
        <end position="314"/>
    </location>
</feature>
<dbReference type="Gene3D" id="1.25.10.10">
    <property type="entry name" value="Leucine-rich Repeat Variant"/>
    <property type="match status" value="1"/>
</dbReference>
<dbReference type="InterPro" id="IPR045210">
    <property type="entry name" value="RING-Ubox_PUB"/>
</dbReference>
<comment type="pathway">
    <text evidence="2">Protein modification; protein ubiquitination.</text>
</comment>
<dbReference type="CDD" id="cd16664">
    <property type="entry name" value="RING-Ubox_PUB"/>
    <property type="match status" value="1"/>
</dbReference>
<evidence type="ECO:0000256" key="7">
    <source>
        <dbReference type="PROSITE-ProRule" id="PRU00259"/>
    </source>
</evidence>
<dbReference type="InterPro" id="IPR058678">
    <property type="entry name" value="ARM_PUB"/>
</dbReference>
<evidence type="ECO:0000256" key="1">
    <source>
        <dbReference type="ARBA" id="ARBA00000900"/>
    </source>
</evidence>
<feature type="region of interest" description="Disordered" evidence="8">
    <location>
        <begin position="77"/>
        <end position="164"/>
    </location>
</feature>
<keyword evidence="6" id="KW-0833">Ubl conjugation pathway</keyword>
<dbReference type="PROSITE" id="PS51698">
    <property type="entry name" value="U_BOX"/>
    <property type="match status" value="1"/>
</dbReference>
<dbReference type="SMART" id="SM00504">
    <property type="entry name" value="Ubox"/>
    <property type="match status" value="1"/>
</dbReference>